<dbReference type="RefSeq" id="WP_115311994.1">
    <property type="nucleotide sequence ID" value="NZ_UGTH01000001.1"/>
</dbReference>
<accession>A0A379DA09</accession>
<keyword evidence="1" id="KW-0472">Membrane</keyword>
<sequence length="65" mass="7970">MKKIIASTLIYWSVLSYYIFIGKKHIFKYFTPQEKNEYIFRAVIIYFLCMFIGGIVNHFYNKRKM</sequence>
<feature type="transmembrane region" description="Helical" evidence="1">
    <location>
        <begin position="38"/>
        <end position="60"/>
    </location>
</feature>
<name>A0A379DA09_9FIRM</name>
<evidence type="ECO:0000256" key="1">
    <source>
        <dbReference type="SAM" id="Phobius"/>
    </source>
</evidence>
<evidence type="ECO:0000313" key="3">
    <source>
        <dbReference type="Proteomes" id="UP000254777"/>
    </source>
</evidence>
<dbReference type="Proteomes" id="UP000254777">
    <property type="component" value="Unassembled WGS sequence"/>
</dbReference>
<protein>
    <submittedName>
        <fullName evidence="2">Uncharacterized protein</fullName>
    </submittedName>
</protein>
<feature type="transmembrane region" description="Helical" evidence="1">
    <location>
        <begin position="9"/>
        <end position="26"/>
    </location>
</feature>
<organism evidence="2 3">
    <name type="scientific">Peptoniphilus indolicus</name>
    <dbReference type="NCBI Taxonomy" id="33030"/>
    <lineage>
        <taxon>Bacteria</taxon>
        <taxon>Bacillati</taxon>
        <taxon>Bacillota</taxon>
        <taxon>Tissierellia</taxon>
        <taxon>Tissierellales</taxon>
        <taxon>Peptoniphilaceae</taxon>
        <taxon>Peptoniphilus</taxon>
    </lineage>
</organism>
<keyword evidence="1" id="KW-0812">Transmembrane</keyword>
<dbReference type="AlphaFoldDB" id="A0A379DA09"/>
<dbReference type="EMBL" id="UGTH01000001">
    <property type="protein sequence ID" value="SUB74818.1"/>
    <property type="molecule type" value="Genomic_DNA"/>
</dbReference>
<proteinExistence type="predicted"/>
<evidence type="ECO:0000313" key="2">
    <source>
        <dbReference type="EMBL" id="SUB74818.1"/>
    </source>
</evidence>
<keyword evidence="1" id="KW-1133">Transmembrane helix</keyword>
<gene>
    <name evidence="2" type="ORF">NCTC11088_00576</name>
</gene>
<reference evidence="2 3" key="1">
    <citation type="submission" date="2018-06" db="EMBL/GenBank/DDBJ databases">
        <authorList>
            <consortium name="Pathogen Informatics"/>
            <person name="Doyle S."/>
        </authorList>
    </citation>
    <scope>NUCLEOTIDE SEQUENCE [LARGE SCALE GENOMIC DNA]</scope>
    <source>
        <strain evidence="2 3">NCTC11088</strain>
    </source>
</reference>